<organism evidence="1 2">
    <name type="scientific">Cellulophaga baltica</name>
    <dbReference type="NCBI Taxonomy" id="76594"/>
    <lineage>
        <taxon>Bacteria</taxon>
        <taxon>Pseudomonadati</taxon>
        <taxon>Bacteroidota</taxon>
        <taxon>Flavobacteriia</taxon>
        <taxon>Flavobacteriales</taxon>
        <taxon>Flavobacteriaceae</taxon>
        <taxon>Cellulophaga</taxon>
    </lineage>
</organism>
<evidence type="ECO:0008006" key="3">
    <source>
        <dbReference type="Google" id="ProtNLM"/>
    </source>
</evidence>
<reference evidence="2" key="1">
    <citation type="submission" date="2016-10" db="EMBL/GenBank/DDBJ databases">
        <authorList>
            <person name="Varghese N."/>
            <person name="Submissions S."/>
        </authorList>
    </citation>
    <scope>NUCLEOTIDE SEQUENCE [LARGE SCALE GENOMIC DNA]</scope>
    <source>
        <strain evidence="2">DSM 24729</strain>
    </source>
</reference>
<dbReference type="EMBL" id="FNBD01000011">
    <property type="protein sequence ID" value="SDF32415.1"/>
    <property type="molecule type" value="Genomic_DNA"/>
</dbReference>
<gene>
    <name evidence="1" type="ORF">SAMN04487992_11198</name>
</gene>
<dbReference type="RefSeq" id="WP_024480258.1">
    <property type="nucleotide sequence ID" value="NZ_FNBD01000011.1"/>
</dbReference>
<evidence type="ECO:0000313" key="1">
    <source>
        <dbReference type="EMBL" id="SDF32415.1"/>
    </source>
</evidence>
<name>A0A1G7K597_9FLAO</name>
<dbReference type="eggNOG" id="ENOG50314R1">
    <property type="taxonomic scope" value="Bacteria"/>
</dbReference>
<sequence length="195" mass="22195">MGKHAYILFALVVSIVTSCRSQEDNVELSFEKTDAPLKVMESITMADSVVVILLKPYRIKVKSNYSNTIRTSRLSMNSGGGSGYHNPSKYLIYTDKHKLAPPPTGVKFSGHDTKVFDIYIGYRMFIKSKEKNSLFENAVYLEENGGRKVYDLSKSEIAVRFFEQKITDDIRGYLSFSFYNYENELGLGHTIKVEK</sequence>
<keyword evidence="2" id="KW-1185">Reference proteome</keyword>
<proteinExistence type="predicted"/>
<dbReference type="AlphaFoldDB" id="A0A1G7K597"/>
<dbReference type="PROSITE" id="PS51257">
    <property type="entry name" value="PROKAR_LIPOPROTEIN"/>
    <property type="match status" value="1"/>
</dbReference>
<evidence type="ECO:0000313" key="2">
    <source>
        <dbReference type="Proteomes" id="UP000182114"/>
    </source>
</evidence>
<protein>
    <recommendedName>
        <fullName evidence="3">Lipoprotein</fullName>
    </recommendedName>
</protein>
<dbReference type="Proteomes" id="UP000182114">
    <property type="component" value="Unassembled WGS sequence"/>
</dbReference>
<accession>A0A1G7K597</accession>